<dbReference type="InterPro" id="IPR038461">
    <property type="entry name" value="Schlafen_AlbA_2_dom_sf"/>
</dbReference>
<reference evidence="2" key="1">
    <citation type="submission" date="2009-09" db="EMBL/GenBank/DDBJ databases">
        <authorList>
            <person name="Weinstock G."/>
            <person name="Sodergren E."/>
            <person name="Clifton S."/>
            <person name="Fulton L."/>
            <person name="Fulton B."/>
            <person name="Courtney L."/>
            <person name="Fronick C."/>
            <person name="Harrison M."/>
            <person name="Strong C."/>
            <person name="Farmer C."/>
            <person name="Delahaunty K."/>
            <person name="Markovic C."/>
            <person name="Hall O."/>
            <person name="Minx P."/>
            <person name="Tomlinson C."/>
            <person name="Mitreva M."/>
            <person name="Nelson J."/>
            <person name="Hou S."/>
            <person name="Wollam A."/>
            <person name="Pepin K.H."/>
            <person name="Johnson M."/>
            <person name="Bhonagiri V."/>
            <person name="Nash W.E."/>
            <person name="Warren W."/>
            <person name="Chinwalla A."/>
            <person name="Mardis E.R."/>
            <person name="Wilson R.K."/>
        </authorList>
    </citation>
    <scope>NUCLEOTIDE SEQUENCE [LARGE SCALE GENOMIC DNA]</scope>
    <source>
        <strain evidence="2">DSM 20583</strain>
    </source>
</reference>
<accession>C9LAX7</accession>
<feature type="domain" description="Schlafen AlbA-2" evidence="1">
    <location>
        <begin position="19"/>
        <end position="149"/>
    </location>
</feature>
<keyword evidence="3" id="KW-1185">Reference proteome</keyword>
<dbReference type="KEGG" id="bhan:CGC63_05970"/>
<evidence type="ECO:0000259" key="1">
    <source>
        <dbReference type="Pfam" id="PF04326"/>
    </source>
</evidence>
<dbReference type="Proteomes" id="UP000003755">
    <property type="component" value="Unassembled WGS sequence"/>
</dbReference>
<proteinExistence type="predicted"/>
<sequence length="385" mass="45897">MFSLELIDEIEALVGMHQEGSYWDFKREWYGNNKDGDMLIDIICMANNLVNRDAYIIIGVDEESNYAIRDVSQDTNRRNTQMLTDFIRGKKFAGDFRPVVTVEPMYLDGGLVDVIVIHNSTNTPYYLKEKYKGIFANNIYIRLSDSNTPSDKSADFHHVEYLWKKRFGMLLSPIEKVKLYLKHPEHWENSPSNEDKKYHKYAPEFTIDHTYEPEDGRDGYEYYLFAQTDSRPHWSEIRICYHQTVLAELGGVILDGGRYFTATPDRDGISLTEYHNWDVSYRYMVKGNLNHLIHEFYYVDDGDEARHAHNEYEGCILIFEDEKEHQKFRIYVQKNWDRKDEFANNIWIPYMEQLPGYNMDAFREEYKNMQILRRMLEEFRRNGNK</sequence>
<dbReference type="InterPro" id="IPR007421">
    <property type="entry name" value="Schlafen_AlbA_2_dom"/>
</dbReference>
<evidence type="ECO:0000313" key="2">
    <source>
        <dbReference type="EMBL" id="EEX20612.1"/>
    </source>
</evidence>
<organism evidence="2 3">
    <name type="scientific">Blautia hansenii DSM 20583</name>
    <dbReference type="NCBI Taxonomy" id="537007"/>
    <lineage>
        <taxon>Bacteria</taxon>
        <taxon>Bacillati</taxon>
        <taxon>Bacillota</taxon>
        <taxon>Clostridia</taxon>
        <taxon>Lachnospirales</taxon>
        <taxon>Lachnospiraceae</taxon>
        <taxon>Blautia</taxon>
    </lineage>
</organism>
<gene>
    <name evidence="2" type="ORF">BLAHAN_06581</name>
</gene>
<evidence type="ECO:0000313" key="3">
    <source>
        <dbReference type="Proteomes" id="UP000003755"/>
    </source>
</evidence>
<dbReference type="STRING" id="537007.BLAHAN_06581"/>
<dbReference type="Gene3D" id="3.30.950.30">
    <property type="entry name" value="Schlafen, AAA domain"/>
    <property type="match status" value="1"/>
</dbReference>
<comment type="caution">
    <text evidence="2">The sequence shown here is derived from an EMBL/GenBank/DDBJ whole genome shotgun (WGS) entry which is preliminary data.</text>
</comment>
<dbReference type="RefSeq" id="WP_004222564.1">
    <property type="nucleotide sequence ID" value="NZ_CP022413.2"/>
</dbReference>
<name>C9LAX7_BLAHA</name>
<dbReference type="AlphaFoldDB" id="C9LAX7"/>
<protein>
    <submittedName>
        <fullName evidence="2">Divergent AAA domain protein</fullName>
    </submittedName>
</protein>
<dbReference type="Pfam" id="PF04326">
    <property type="entry name" value="SLFN_AlbA_2"/>
    <property type="match status" value="1"/>
</dbReference>
<dbReference type="HOGENOM" id="CLU_039491_1_0_9"/>
<dbReference type="eggNOG" id="COG2865">
    <property type="taxonomic scope" value="Bacteria"/>
</dbReference>
<dbReference type="EMBL" id="ABYU02000042">
    <property type="protein sequence ID" value="EEX20612.1"/>
    <property type="molecule type" value="Genomic_DNA"/>
</dbReference>